<dbReference type="eggNOG" id="COG0419">
    <property type="taxonomic scope" value="Bacteria"/>
</dbReference>
<dbReference type="InterPro" id="IPR038734">
    <property type="entry name" value="YhaN_AAA"/>
</dbReference>
<feature type="region of interest" description="Disordered" evidence="2">
    <location>
        <begin position="779"/>
        <end position="816"/>
    </location>
</feature>
<dbReference type="PANTHER" id="PTHR41259:SF1">
    <property type="entry name" value="DOUBLE-STRAND BREAK REPAIR RAD50 ATPASE, PUTATIVE-RELATED"/>
    <property type="match status" value="1"/>
</dbReference>
<proteinExistence type="predicted"/>
<keyword evidence="6" id="KW-1185">Reference proteome</keyword>
<dbReference type="HOGENOM" id="CLU_271461_0_0_9"/>
<feature type="region of interest" description="Disordered" evidence="2">
    <location>
        <begin position="1"/>
        <end position="55"/>
    </location>
</feature>
<feature type="coiled-coil region" evidence="1">
    <location>
        <begin position="1012"/>
        <end position="1089"/>
    </location>
</feature>
<reference evidence="5" key="2">
    <citation type="submission" date="2012-10" db="EMBL/GenBank/DDBJ databases">
        <title>Improved high-quality draft of Thermaerobacter subterraneus C21, DSM 13965.</title>
        <authorList>
            <consortium name="DOE Joint Genome Institute"/>
            <person name="Eisen J."/>
            <person name="Huntemann M."/>
            <person name="Wei C.-L."/>
            <person name="Han J."/>
            <person name="Detter J.C."/>
            <person name="Han C."/>
            <person name="Tapia R."/>
            <person name="Chen A."/>
            <person name="Kyrpides N."/>
            <person name="Mavromatis K."/>
            <person name="Markowitz V."/>
            <person name="Szeto E."/>
            <person name="Ivanova N."/>
            <person name="Mikhailova N."/>
            <person name="Ovchinnikova G."/>
            <person name="Pagani I."/>
            <person name="Pati A."/>
            <person name="Goodwin L."/>
            <person name="Nordberg H.P."/>
            <person name="Cantor M.N."/>
            <person name="Hua S.X."/>
            <person name="Woyke T."/>
            <person name="Eisen J."/>
            <person name="Klenk H.-P."/>
        </authorList>
    </citation>
    <scope>NUCLEOTIDE SEQUENCE [LARGE SCALE GENOMIC DNA]</scope>
    <source>
        <strain evidence="5">DSM 13965</strain>
    </source>
</reference>
<name>K6QC60_9FIRM</name>
<evidence type="ECO:0000259" key="4">
    <source>
        <dbReference type="Pfam" id="PF13514"/>
    </source>
</evidence>
<sequence length="1241" mass="136202">MSQVFELPAGAGPEGHRPLEQGSPGESGPGGQGGDPAAGRAEAAEVPGAGPGNGHPVRWHRLVLRGFGPFRDEVEFRCPEGLSHWVAPNESGKSTLLAGLVAVLFGLPGSNDPTRYGQARYRHWAGARRFEGELEFTAADGHRYRVVRDFERHRVRLLHLDGGRAVEVWTGTHNPAASRPAEGYEQALRRLLGVASRHVLLQVYCLEQPLPAPEGQGQRPGLAQEVQEMLAGAGTRSPSAALTWLLESIKGLTRATRDLGITTHNQRQDRAIEQLDAQIRQLETAIRRDRLAADDLEQVRQQLAELEQRRQGLRDELNRCRRRQEAWREWQRRVDRYRNRLERRLQMEQAAQQAGRLQADIALLEREETRRWPGWDALDRGGDGNPLSGLDRLQETERQVAALRQQQQEARARQRQAAARSLLAAWHRHHFLTQVGQAVVRLAGRVPRLAEAPAADLERLRDLPRQEAELQRQIAVFEAEERARREALDALEADEAAVADAYADVREWNVGVAAAALEMLQLKAEEQRRQAEAEHLQAEARRRRGLGIRVGLLAAGVTGMLAAVAGARSNLPGGAVAALAVVVALAAGALAWRLVAGGRPPVDPAGEEAFRRRLEDVSTRLGVWAGLPPEELARLERRYREWEARREELARRRAQLAMRQPGEVSRQLEEARARLDAMHRWATPFLAGRPLADLPRVLAWWEAVSRLGRQAEGEARTLAGRLWGREGGPGGPDGVGTGPAGSDGPGAWWRLAATVAAPGGGEAAGQVAAGLAAPLPPGRPAAATVQAGSGPAGSAEGAGTGPEAGPGTGAGAEPVPPESARILVEWLTGWDPLFWEEPALEAARWRRINERMAEWLAVLEASWDAGEGPDPAAVPAWPPAVVEQLERLESEGEQEALAAGGRAERLGRDLEAVEAEVGRLRQQWRVLLEPAGGDPGRAREEWLEYTRHRSRRREREKELEGLLSAWEVPNEEALRVRAAEERDAALLDLKAIEELARQDPDLELKDLDPDRAREALARLAAEEARLEAALEAANGTYRDLASREQSYLRDEPINIAQAELELAELRRQRDALQDELDALVLAYRHLEAAVEAYHGAYRQRLEDAASRYFSRLTGRPGRRVVLDGGFRVSVQEPDGTPVVPEQLSQGTRDQLYWSLRVAVADLLAGDVNIPFILDDPFVHWDDGRLGEARGIMDALAADRQVILLSHRQILATWGKAVEVRGGALGRDGGVDTATGRGGSGL</sequence>
<reference evidence="5" key="1">
    <citation type="submission" date="2010-10" db="EMBL/GenBank/DDBJ databases">
        <authorList>
            <consortium name="US DOE Joint Genome Institute (JGI-PGF)"/>
            <person name="Lucas S."/>
            <person name="Copeland A."/>
            <person name="Lapidus A."/>
            <person name="Bruce D."/>
            <person name="Goodwin L."/>
            <person name="Pitluck S."/>
            <person name="Kyrpides N."/>
            <person name="Mavromatis K."/>
            <person name="Detter J.C."/>
            <person name="Han C."/>
            <person name="Land M."/>
            <person name="Hauser L."/>
            <person name="Markowitz V."/>
            <person name="Cheng J.-F."/>
            <person name="Hugenholtz P."/>
            <person name="Woyke T."/>
            <person name="Wu D."/>
            <person name="Pukall R."/>
            <person name="Wahrenburg C."/>
            <person name="Brambilla E."/>
            <person name="Klenk H.-P."/>
            <person name="Eisen J.A."/>
        </authorList>
    </citation>
    <scope>NUCLEOTIDE SEQUENCE [LARGE SCALE GENOMIC DNA]</scope>
    <source>
        <strain evidence="5">DSM 13965</strain>
    </source>
</reference>
<accession>K6QC60</accession>
<evidence type="ECO:0000256" key="2">
    <source>
        <dbReference type="SAM" id="MobiDB-lite"/>
    </source>
</evidence>
<feature type="transmembrane region" description="Helical" evidence="3">
    <location>
        <begin position="546"/>
        <end position="567"/>
    </location>
</feature>
<dbReference type="Pfam" id="PF13514">
    <property type="entry name" value="AAA_27"/>
    <property type="match status" value="1"/>
</dbReference>
<feature type="domain" description="YhaN AAA" evidence="4">
    <location>
        <begin position="58"/>
        <end position="290"/>
    </location>
</feature>
<comment type="caution">
    <text evidence="5">The sequence shown here is derived from an EMBL/GenBank/DDBJ whole genome shotgun (WGS) entry which is preliminary data.</text>
</comment>
<feature type="coiled-coil region" evidence="1">
    <location>
        <begin position="393"/>
        <end position="420"/>
    </location>
</feature>
<dbReference type="STRING" id="867903.ThesuDRAFT_01750"/>
<keyword evidence="3" id="KW-0472">Membrane</keyword>
<feature type="coiled-coil region" evidence="1">
    <location>
        <begin position="632"/>
        <end position="659"/>
    </location>
</feature>
<feature type="transmembrane region" description="Helical" evidence="3">
    <location>
        <begin position="573"/>
        <end position="592"/>
    </location>
</feature>
<feature type="compositionally biased region" description="Gly residues" evidence="2">
    <location>
        <begin position="725"/>
        <end position="744"/>
    </location>
</feature>
<evidence type="ECO:0000256" key="1">
    <source>
        <dbReference type="SAM" id="Coils"/>
    </source>
</evidence>
<organism evidence="5 6">
    <name type="scientific">Thermaerobacter subterraneus DSM 13965</name>
    <dbReference type="NCBI Taxonomy" id="867903"/>
    <lineage>
        <taxon>Bacteria</taxon>
        <taxon>Bacillati</taxon>
        <taxon>Bacillota</taxon>
        <taxon>Clostridia</taxon>
        <taxon>Eubacteriales</taxon>
        <taxon>Clostridiales Family XVII. Incertae Sedis</taxon>
        <taxon>Thermaerobacter</taxon>
    </lineage>
</organism>
<dbReference type="Gene3D" id="3.40.50.300">
    <property type="entry name" value="P-loop containing nucleotide triphosphate hydrolases"/>
    <property type="match status" value="2"/>
</dbReference>
<dbReference type="AlphaFoldDB" id="K6QC60"/>
<keyword evidence="3" id="KW-1133">Transmembrane helix</keyword>
<dbReference type="InterPro" id="IPR027417">
    <property type="entry name" value="P-loop_NTPase"/>
</dbReference>
<evidence type="ECO:0000313" key="6">
    <source>
        <dbReference type="Proteomes" id="UP000005710"/>
    </source>
</evidence>
<feature type="coiled-coil region" evidence="1">
    <location>
        <begin position="265"/>
        <end position="323"/>
    </location>
</feature>
<gene>
    <name evidence="5" type="ORF">ThesuDRAFT_01750</name>
</gene>
<feature type="compositionally biased region" description="Low complexity" evidence="2">
    <location>
        <begin position="37"/>
        <end position="48"/>
    </location>
</feature>
<feature type="compositionally biased region" description="Gly residues" evidence="2">
    <location>
        <begin position="796"/>
        <end position="810"/>
    </location>
</feature>
<protein>
    <recommendedName>
        <fullName evidence="4">YhaN AAA domain-containing protein</fullName>
    </recommendedName>
</protein>
<feature type="compositionally biased region" description="Low complexity" evidence="2">
    <location>
        <begin position="780"/>
        <end position="795"/>
    </location>
</feature>
<keyword evidence="3" id="KW-0812">Transmembrane</keyword>
<dbReference type="RefSeq" id="WP_006904024.1">
    <property type="nucleotide sequence ID" value="NZ_JH976535.1"/>
</dbReference>
<dbReference type="Proteomes" id="UP000005710">
    <property type="component" value="Unassembled WGS sequence"/>
</dbReference>
<dbReference type="SUPFAM" id="SSF52540">
    <property type="entry name" value="P-loop containing nucleoside triphosphate hydrolases"/>
    <property type="match status" value="1"/>
</dbReference>
<evidence type="ECO:0000256" key="3">
    <source>
        <dbReference type="SAM" id="Phobius"/>
    </source>
</evidence>
<feature type="compositionally biased region" description="Gly residues" evidence="2">
    <location>
        <begin position="25"/>
        <end position="36"/>
    </location>
</feature>
<dbReference type="EMBL" id="AENY02000003">
    <property type="protein sequence ID" value="EKP94026.1"/>
    <property type="molecule type" value="Genomic_DNA"/>
</dbReference>
<feature type="region of interest" description="Disordered" evidence="2">
    <location>
        <begin position="722"/>
        <end position="746"/>
    </location>
</feature>
<feature type="coiled-coil region" evidence="1">
    <location>
        <begin position="514"/>
        <end position="543"/>
    </location>
</feature>
<dbReference type="PANTHER" id="PTHR41259">
    <property type="entry name" value="DOUBLE-STRAND BREAK REPAIR RAD50 ATPASE, PUTATIVE-RELATED"/>
    <property type="match status" value="1"/>
</dbReference>
<evidence type="ECO:0000313" key="5">
    <source>
        <dbReference type="EMBL" id="EKP94026.1"/>
    </source>
</evidence>
<keyword evidence="1" id="KW-0175">Coiled coil</keyword>
<dbReference type="OrthoDB" id="9764467at2"/>